<gene>
    <name evidence="1" type="ORF">NSCAC_1621</name>
</gene>
<evidence type="ECO:0000313" key="1">
    <source>
        <dbReference type="EMBL" id="CAB1277340.1"/>
    </source>
</evidence>
<dbReference type="AlphaFoldDB" id="A0A7G1QCD5"/>
<dbReference type="EMBL" id="LR778175">
    <property type="protein sequence ID" value="CAB1277340.1"/>
    <property type="molecule type" value="Genomic_DNA"/>
</dbReference>
<organism evidence="1 2">
    <name type="scientific">Candidatus Nitrosacidococcus tergens</name>
    <dbReference type="NCBI Taxonomy" id="553981"/>
    <lineage>
        <taxon>Bacteria</taxon>
        <taxon>Pseudomonadati</taxon>
        <taxon>Pseudomonadota</taxon>
        <taxon>Gammaproteobacteria</taxon>
        <taxon>Chromatiales</taxon>
        <taxon>Chromatiaceae</taxon>
        <taxon>Candidatus Nitrosacidococcus</taxon>
    </lineage>
</organism>
<dbReference type="KEGG" id="ntg:NSCAC_1621"/>
<evidence type="ECO:0000313" key="2">
    <source>
        <dbReference type="Proteomes" id="UP000516072"/>
    </source>
</evidence>
<accession>A0A7G1QCD5</accession>
<proteinExistence type="predicted"/>
<name>A0A7G1QCD5_9GAMM</name>
<sequence length="46" mass="5419">MEILIVKLLLKYRVSYYLYIYAIANSDKSVETFKFYPLITLAIIAI</sequence>
<keyword evidence="2" id="KW-1185">Reference proteome</keyword>
<dbReference type="Proteomes" id="UP000516072">
    <property type="component" value="Chromosome"/>
</dbReference>
<protein>
    <submittedName>
        <fullName evidence="1">Uncharacterized protein</fullName>
    </submittedName>
</protein>
<reference evidence="1 2" key="1">
    <citation type="submission" date="2020-03" db="EMBL/GenBank/DDBJ databases">
        <authorList>
            <person name="Picone N."/>
        </authorList>
    </citation>
    <scope>NUCLEOTIDE SEQUENCE [LARGE SCALE GENOMIC DNA]</scope>
    <source>
        <strain evidence="1">NSCAC1</strain>
    </source>
</reference>